<feature type="transmembrane region" description="Helical" evidence="7">
    <location>
        <begin position="189"/>
        <end position="210"/>
    </location>
</feature>
<feature type="transmembrane region" description="Helical" evidence="7">
    <location>
        <begin position="79"/>
        <end position="104"/>
    </location>
</feature>
<dbReference type="AlphaFoldDB" id="A0A940SLD4"/>
<dbReference type="Gene3D" id="1.20.1080.10">
    <property type="entry name" value="Glycerol uptake facilitator protein"/>
    <property type="match status" value="1"/>
</dbReference>
<keyword evidence="3 6" id="KW-0812">Transmembrane</keyword>
<evidence type="ECO:0000256" key="1">
    <source>
        <dbReference type="ARBA" id="ARBA00004141"/>
    </source>
</evidence>
<dbReference type="Proteomes" id="UP000682134">
    <property type="component" value="Unassembled WGS sequence"/>
</dbReference>
<dbReference type="EMBL" id="JAGIYQ010000017">
    <property type="protein sequence ID" value="MBP0727009.1"/>
    <property type="molecule type" value="Genomic_DNA"/>
</dbReference>
<feature type="transmembrane region" description="Helical" evidence="7">
    <location>
        <begin position="12"/>
        <end position="29"/>
    </location>
</feature>
<feature type="transmembrane region" description="Helical" evidence="7">
    <location>
        <begin position="116"/>
        <end position="135"/>
    </location>
</feature>
<dbReference type="InterPro" id="IPR034294">
    <property type="entry name" value="Aquaporin_transptr"/>
</dbReference>
<protein>
    <submittedName>
        <fullName evidence="8">Aquaporin</fullName>
    </submittedName>
</protein>
<evidence type="ECO:0000256" key="6">
    <source>
        <dbReference type="RuleBase" id="RU000477"/>
    </source>
</evidence>
<evidence type="ECO:0000256" key="4">
    <source>
        <dbReference type="ARBA" id="ARBA00022989"/>
    </source>
</evidence>
<name>A0A940SLD4_9BACI</name>
<dbReference type="GO" id="GO:0016020">
    <property type="term" value="C:membrane"/>
    <property type="evidence" value="ECO:0007669"/>
    <property type="project" value="UniProtKB-SubCell"/>
</dbReference>
<evidence type="ECO:0000256" key="3">
    <source>
        <dbReference type="ARBA" id="ARBA00022692"/>
    </source>
</evidence>
<dbReference type="PANTHER" id="PTHR45724:SF13">
    <property type="entry name" value="AQUAPORIN NIP1-1-RELATED"/>
    <property type="match status" value="1"/>
</dbReference>
<keyword evidence="4 7" id="KW-1133">Transmembrane helix</keyword>
<dbReference type="InterPro" id="IPR023271">
    <property type="entry name" value="Aquaporin-like"/>
</dbReference>
<evidence type="ECO:0000313" key="9">
    <source>
        <dbReference type="Proteomes" id="UP000682134"/>
    </source>
</evidence>
<keyword evidence="9" id="KW-1185">Reference proteome</keyword>
<evidence type="ECO:0000256" key="5">
    <source>
        <dbReference type="ARBA" id="ARBA00023136"/>
    </source>
</evidence>
<proteinExistence type="inferred from homology"/>
<feature type="transmembrane region" description="Helical" evidence="7">
    <location>
        <begin position="147"/>
        <end position="169"/>
    </location>
</feature>
<dbReference type="Pfam" id="PF00230">
    <property type="entry name" value="MIP"/>
    <property type="match status" value="1"/>
</dbReference>
<accession>A0A940SLD4</accession>
<comment type="subcellular location">
    <subcellularLocation>
        <location evidence="1">Membrane</location>
        <topology evidence="1">Multi-pass membrane protein</topology>
    </subcellularLocation>
</comment>
<reference evidence="8" key="1">
    <citation type="submission" date="2021-04" db="EMBL/GenBank/DDBJ databases">
        <title>Genome seq and assembly of Bacillus sp.</title>
        <authorList>
            <person name="Chhetri G."/>
        </authorList>
    </citation>
    <scope>NUCLEOTIDE SEQUENCE</scope>
    <source>
        <strain evidence="8">RG28</strain>
    </source>
</reference>
<dbReference type="PANTHER" id="PTHR45724">
    <property type="entry name" value="AQUAPORIN NIP2-1"/>
    <property type="match status" value="1"/>
</dbReference>
<sequence length="219" mass="23572">MIKKIISELLGTYFLVFTATGAIMVNEMTHRLTHVGEAIASGFVLTALIYAYSHISGALFNPAVTIAFFINQKISKVELIVFVLTQIVASMFASVSLLILFGNIASLGSTNPIGTWNQSFLLEFILTFFLITVILNSSFSPKALRPFSGIAVGFTNCIESMFGGPISGASMNPARSIGPALISGNIHDLWIYIISPLMGGLLAALIYKAMQKQSSIPKN</sequence>
<comment type="similarity">
    <text evidence="6">Belongs to the MIP/aquaporin (TC 1.A.8) family.</text>
</comment>
<dbReference type="GO" id="GO:0015267">
    <property type="term" value="F:channel activity"/>
    <property type="evidence" value="ECO:0007669"/>
    <property type="project" value="InterPro"/>
</dbReference>
<evidence type="ECO:0000313" key="8">
    <source>
        <dbReference type="EMBL" id="MBP0727009.1"/>
    </source>
</evidence>
<gene>
    <name evidence="8" type="ORF">J5Y03_17765</name>
</gene>
<dbReference type="RefSeq" id="WP_209407347.1">
    <property type="nucleotide sequence ID" value="NZ_JAGIYQ010000017.1"/>
</dbReference>
<keyword evidence="5 7" id="KW-0472">Membrane</keyword>
<organism evidence="8 9">
    <name type="scientific">Gottfriedia endophytica</name>
    <dbReference type="NCBI Taxonomy" id="2820819"/>
    <lineage>
        <taxon>Bacteria</taxon>
        <taxon>Bacillati</taxon>
        <taxon>Bacillota</taxon>
        <taxon>Bacilli</taxon>
        <taxon>Bacillales</taxon>
        <taxon>Bacillaceae</taxon>
        <taxon>Gottfriedia</taxon>
    </lineage>
</organism>
<evidence type="ECO:0000256" key="7">
    <source>
        <dbReference type="SAM" id="Phobius"/>
    </source>
</evidence>
<dbReference type="PRINTS" id="PR00783">
    <property type="entry name" value="MINTRINSICP"/>
</dbReference>
<feature type="transmembrane region" description="Helical" evidence="7">
    <location>
        <begin position="49"/>
        <end position="70"/>
    </location>
</feature>
<keyword evidence="2 6" id="KW-0813">Transport</keyword>
<comment type="caution">
    <text evidence="8">The sequence shown here is derived from an EMBL/GenBank/DDBJ whole genome shotgun (WGS) entry which is preliminary data.</text>
</comment>
<dbReference type="InterPro" id="IPR000425">
    <property type="entry name" value="MIP"/>
</dbReference>
<dbReference type="SUPFAM" id="SSF81338">
    <property type="entry name" value="Aquaporin-like"/>
    <property type="match status" value="1"/>
</dbReference>
<evidence type="ECO:0000256" key="2">
    <source>
        <dbReference type="ARBA" id="ARBA00022448"/>
    </source>
</evidence>